<evidence type="ECO:0000313" key="1">
    <source>
        <dbReference type="EMBL" id="MEQ2311855.1"/>
    </source>
</evidence>
<name>A0ABV1A268_9TELE</name>
<dbReference type="Proteomes" id="UP001469553">
    <property type="component" value="Unassembled WGS sequence"/>
</dbReference>
<keyword evidence="2" id="KW-1185">Reference proteome</keyword>
<evidence type="ECO:0000313" key="2">
    <source>
        <dbReference type="Proteomes" id="UP001469553"/>
    </source>
</evidence>
<proteinExistence type="predicted"/>
<dbReference type="EMBL" id="JAHRIP010077625">
    <property type="protein sequence ID" value="MEQ2311855.1"/>
    <property type="molecule type" value="Genomic_DNA"/>
</dbReference>
<reference evidence="1 2" key="1">
    <citation type="submission" date="2021-06" db="EMBL/GenBank/DDBJ databases">
        <authorList>
            <person name="Palmer J.M."/>
        </authorList>
    </citation>
    <scope>NUCLEOTIDE SEQUENCE [LARGE SCALE GENOMIC DNA]</scope>
    <source>
        <strain evidence="1 2">AS_MEX2019</strain>
        <tissue evidence="1">Muscle</tissue>
    </source>
</reference>
<accession>A0ABV1A268</accession>
<organism evidence="1 2">
    <name type="scientific">Ameca splendens</name>
    <dbReference type="NCBI Taxonomy" id="208324"/>
    <lineage>
        <taxon>Eukaryota</taxon>
        <taxon>Metazoa</taxon>
        <taxon>Chordata</taxon>
        <taxon>Craniata</taxon>
        <taxon>Vertebrata</taxon>
        <taxon>Euteleostomi</taxon>
        <taxon>Actinopterygii</taxon>
        <taxon>Neopterygii</taxon>
        <taxon>Teleostei</taxon>
        <taxon>Neoteleostei</taxon>
        <taxon>Acanthomorphata</taxon>
        <taxon>Ovalentaria</taxon>
        <taxon>Atherinomorphae</taxon>
        <taxon>Cyprinodontiformes</taxon>
        <taxon>Goodeidae</taxon>
        <taxon>Ameca</taxon>
    </lineage>
</organism>
<sequence length="121" mass="14318">MLEQDRLLSFENLKTKFGLGDHDQYQYRYLQIRDCYEKEVRTEIGTIIGIFQKAYEGKKCRAISVLYLGLMGGRETSTVYIKEKWEKELQEHIREVEWFKICKTQCKPLAPKFGENSIGKI</sequence>
<comment type="caution">
    <text evidence="1">The sequence shown here is derived from an EMBL/GenBank/DDBJ whole genome shotgun (WGS) entry which is preliminary data.</text>
</comment>
<gene>
    <name evidence="1" type="ORF">AMECASPLE_024793</name>
</gene>
<protein>
    <submittedName>
        <fullName evidence="1">Uncharacterized protein</fullName>
    </submittedName>
</protein>